<name>A0ABS7UFI7_9ACTN</name>
<keyword evidence="3" id="KW-1185">Reference proteome</keyword>
<sequence>MIRHLILRTLVAGAAEEQVAELESRLRGLTAVPGVGAVVTGRNLGLVPRDGGFDHVTTIELDDAAALRAMVAHPLHAACVEAGAPITGGSVILDVAVG</sequence>
<feature type="domain" description="Stress-response A/B barrel" evidence="1">
    <location>
        <begin position="2"/>
        <end position="95"/>
    </location>
</feature>
<dbReference type="InterPro" id="IPR013097">
    <property type="entry name" value="Dabb"/>
</dbReference>
<dbReference type="RefSeq" id="WP_224123912.1">
    <property type="nucleotide sequence ID" value="NZ_JAIQZJ010000008.1"/>
</dbReference>
<dbReference type="InterPro" id="IPR011008">
    <property type="entry name" value="Dimeric_a/b-barrel"/>
</dbReference>
<protein>
    <submittedName>
        <fullName evidence="2">Dabb family protein</fullName>
    </submittedName>
</protein>
<evidence type="ECO:0000313" key="3">
    <source>
        <dbReference type="Proteomes" id="UP000780875"/>
    </source>
</evidence>
<dbReference type="PROSITE" id="PS51502">
    <property type="entry name" value="S_R_A_B_BARREL"/>
    <property type="match status" value="1"/>
</dbReference>
<evidence type="ECO:0000313" key="2">
    <source>
        <dbReference type="EMBL" id="MBZ5739547.1"/>
    </source>
</evidence>
<dbReference type="Gene3D" id="3.30.70.100">
    <property type="match status" value="1"/>
</dbReference>
<dbReference type="EMBL" id="JAIQZJ010000008">
    <property type="protein sequence ID" value="MBZ5739547.1"/>
    <property type="molecule type" value="Genomic_DNA"/>
</dbReference>
<gene>
    <name evidence="2" type="ORF">K8U61_15340</name>
</gene>
<evidence type="ECO:0000259" key="1">
    <source>
        <dbReference type="PROSITE" id="PS51502"/>
    </source>
</evidence>
<accession>A0ABS7UFI7</accession>
<reference evidence="2 3" key="1">
    <citation type="submission" date="2021-09" db="EMBL/GenBank/DDBJ databases">
        <title>Whole genome sequence of Nocardioides sp. GBK3QG-3.</title>
        <authorList>
            <person name="Tuo L."/>
        </authorList>
    </citation>
    <scope>NUCLEOTIDE SEQUENCE [LARGE SCALE GENOMIC DNA]</scope>
    <source>
        <strain evidence="2 3">GBK3QG-3</strain>
    </source>
</reference>
<comment type="caution">
    <text evidence="2">The sequence shown here is derived from an EMBL/GenBank/DDBJ whole genome shotgun (WGS) entry which is preliminary data.</text>
</comment>
<organism evidence="2 3">
    <name type="scientific">Nocardioides mangrovi</name>
    <dbReference type="NCBI Taxonomy" id="2874580"/>
    <lineage>
        <taxon>Bacteria</taxon>
        <taxon>Bacillati</taxon>
        <taxon>Actinomycetota</taxon>
        <taxon>Actinomycetes</taxon>
        <taxon>Propionibacteriales</taxon>
        <taxon>Nocardioidaceae</taxon>
        <taxon>Nocardioides</taxon>
    </lineage>
</organism>
<proteinExistence type="predicted"/>
<dbReference type="SUPFAM" id="SSF54909">
    <property type="entry name" value="Dimeric alpha+beta barrel"/>
    <property type="match status" value="1"/>
</dbReference>
<dbReference type="Proteomes" id="UP000780875">
    <property type="component" value="Unassembled WGS sequence"/>
</dbReference>
<dbReference type="SMART" id="SM00886">
    <property type="entry name" value="Dabb"/>
    <property type="match status" value="1"/>
</dbReference>
<dbReference type="Pfam" id="PF07876">
    <property type="entry name" value="Dabb"/>
    <property type="match status" value="1"/>
</dbReference>